<proteinExistence type="predicted"/>
<dbReference type="InParanoid" id="G4TXV0"/>
<dbReference type="OrthoDB" id="3192989at2759"/>
<protein>
    <recommendedName>
        <fullName evidence="4">CxC2-like cysteine cluster KDZ transposase-associated domain-containing protein</fullName>
    </recommendedName>
</protein>
<evidence type="ECO:0008006" key="4">
    <source>
        <dbReference type="Google" id="ProtNLM"/>
    </source>
</evidence>
<comment type="caution">
    <text evidence="2">The sequence shown here is derived from an EMBL/GenBank/DDBJ whole genome shotgun (WGS) entry which is preliminary data.</text>
</comment>
<sequence>MILNDYPTWPSSIDELVRRIEVEWGRISKEKCEKYIRTMPNRLEADRVREFRRVARQWSYLIARRDSGVYGTRTSHSSQLCSKCPACPQPGINVDENWQETTPEDKWWLLRRYVHFGANFRLALSKQEKRCSLDTALWMDGGFFADPQQYRDYLSTVSTVQQETSDCSNYRAVSNISRSRFNKLEVTGIAGAVCRHECAIPQGFVDLFKGERYVNSDFAISRIVTQMNGIRDVALTYDIACQYSRNFQRRFDSLAAFLRLPPHLRIIFLVPKFHLPAHKEACRYQYSLNFCKNVGRTDGEAIERFWSAHNYLSGSTMRTSPCSRQDALNFHFNYWNWRKTRKMGKTLLKRLQNAREMLVQHTILLADLRDSVGVEKSTVWSQLEDNYMIRQGEHTIYQTLADRAPTRLQVLQRLTQFNNDLQPLGAEDDNRPAMVLWINDGLEIEEQQARLIVLIQSTIGGTERQLVELNRKRANLSERINAWKARAPDNGQDDGDDEPTHNPELQRLMLPSQLPYHDQNEELRRIEKELREAQAFDYLRALRTSLAEKIALVRDKETNQRGNQANARARSVIDRVQMRIDFEASRYRVSFSALQRLGGVDNVELMPLAPQDVSIANVFRFTCDLERGYNTSTSWIWRRHAVGEQAMDNDWLNEFLRVRFLEAKVNHDRWKEECELVRVELGYTYRSFRHWQWEWIQKAQHSQVAGEVAHSHLMSHLYAMLAHEVGEIIVQVDHGGA</sequence>
<keyword evidence="3" id="KW-1185">Reference proteome</keyword>
<organism evidence="2 3">
    <name type="scientific">Serendipita indica (strain DSM 11827)</name>
    <name type="common">Root endophyte fungus</name>
    <name type="synonym">Piriformospora indica</name>
    <dbReference type="NCBI Taxonomy" id="1109443"/>
    <lineage>
        <taxon>Eukaryota</taxon>
        <taxon>Fungi</taxon>
        <taxon>Dikarya</taxon>
        <taxon>Basidiomycota</taxon>
        <taxon>Agaricomycotina</taxon>
        <taxon>Agaricomycetes</taxon>
        <taxon>Sebacinales</taxon>
        <taxon>Serendipitaceae</taxon>
        <taxon>Serendipita</taxon>
    </lineage>
</organism>
<dbReference type="OMA" id="LMHEDIS"/>
<dbReference type="Proteomes" id="UP000007148">
    <property type="component" value="Unassembled WGS sequence"/>
</dbReference>
<gene>
    <name evidence="2" type="ORF">PIIN_10143</name>
</gene>
<dbReference type="eggNOG" id="ENOG502SJXV">
    <property type="taxonomic scope" value="Eukaryota"/>
</dbReference>
<dbReference type="STRING" id="1109443.G4TXV0"/>
<dbReference type="AlphaFoldDB" id="G4TXV0"/>
<accession>G4TXV0</accession>
<dbReference type="HOGENOM" id="CLU_003703_13_3_1"/>
<dbReference type="PANTHER" id="PTHR33104">
    <property type="entry name" value="SI:DKEY-29D5.2"/>
    <property type="match status" value="1"/>
</dbReference>
<evidence type="ECO:0000256" key="1">
    <source>
        <dbReference type="SAM" id="MobiDB-lite"/>
    </source>
</evidence>
<evidence type="ECO:0000313" key="3">
    <source>
        <dbReference type="Proteomes" id="UP000007148"/>
    </source>
</evidence>
<dbReference type="Pfam" id="PF18758">
    <property type="entry name" value="KDZ"/>
    <property type="match status" value="1"/>
</dbReference>
<dbReference type="InterPro" id="IPR040521">
    <property type="entry name" value="KDZ"/>
</dbReference>
<feature type="region of interest" description="Disordered" evidence="1">
    <location>
        <begin position="480"/>
        <end position="503"/>
    </location>
</feature>
<name>G4TXV0_SERID</name>
<reference evidence="2 3" key="1">
    <citation type="journal article" date="2011" name="PLoS Pathog.">
        <title>Endophytic Life Strategies Decoded by Genome and Transcriptome Analyses of the Mutualistic Root Symbiont Piriformospora indica.</title>
        <authorList>
            <person name="Zuccaro A."/>
            <person name="Lahrmann U."/>
            <person name="Guldener U."/>
            <person name="Langen G."/>
            <person name="Pfiffi S."/>
            <person name="Biedenkopf D."/>
            <person name="Wong P."/>
            <person name="Samans B."/>
            <person name="Grimm C."/>
            <person name="Basiewicz M."/>
            <person name="Murat C."/>
            <person name="Martin F."/>
            <person name="Kogel K.H."/>
        </authorList>
    </citation>
    <scope>NUCLEOTIDE SEQUENCE [LARGE SCALE GENOMIC DNA]</scope>
    <source>
        <strain evidence="2 3">DSM 11827</strain>
    </source>
</reference>
<dbReference type="EMBL" id="CAFZ01000622">
    <property type="protein sequence ID" value="CCA76143.1"/>
    <property type="molecule type" value="Genomic_DNA"/>
</dbReference>
<evidence type="ECO:0000313" key="2">
    <source>
        <dbReference type="EMBL" id="CCA76143.1"/>
    </source>
</evidence>
<dbReference type="PANTHER" id="PTHR33104:SF2">
    <property type="entry name" value="CXC3 LIKE CYSTEINE CLUSTER DOMAIN-CONTAINING PROTEIN"/>
    <property type="match status" value="1"/>
</dbReference>